<sequence length="67" mass="7717">MKVKLNDVTFGTGLHDFFLTFLTIGKVYDVKKVDSDFYCIVYIEDDTGDVISIDLVDKEYLDWSIAQ</sequence>
<evidence type="ECO:0000313" key="2">
    <source>
        <dbReference type="Proteomes" id="UP000000296"/>
    </source>
</evidence>
<accession>F8UBS3</accession>
<dbReference type="KEGG" id="vg:18559210"/>
<protein>
    <submittedName>
        <fullName evidence="1">Gp13</fullName>
    </submittedName>
</protein>
<reference evidence="1 2" key="1">
    <citation type="journal article" date="2011" name="Appl. Environ. Microbiol.">
        <title>Isolation of Generalized Transducing Bacteriophages for Uropathogenic Strains of Escherichia coli.</title>
        <authorList>
            <person name="Battaglioli E.J."/>
            <person name="Baisa G.A."/>
            <person name="Weeks A.E."/>
            <person name="Schroll R.A."/>
            <person name="Hryckowian A.J."/>
            <person name="Welch R.A."/>
        </authorList>
    </citation>
    <scope>NUCLEOTIDE SEQUENCE [LARGE SCALE GENOMIC DNA]</scope>
</reference>
<name>F8UBS3_9CAUD</name>
<dbReference type="Proteomes" id="UP000000296">
    <property type="component" value="Segment"/>
</dbReference>
<proteinExistence type="predicted"/>
<dbReference type="GeneID" id="18559210"/>
<keyword evidence="2" id="KW-1185">Reference proteome</keyword>
<evidence type="ECO:0000313" key="1">
    <source>
        <dbReference type="EMBL" id="AEI91213.1"/>
    </source>
</evidence>
<dbReference type="RefSeq" id="YP_009018627.1">
    <property type="nucleotide sequence ID" value="NC_023743.1"/>
</dbReference>
<organism evidence="1 2">
    <name type="scientific">Escherichia phage phiEB49</name>
    <dbReference type="NCBI Taxonomy" id="1048207"/>
    <lineage>
        <taxon>Viruses</taxon>
        <taxon>Duplodnaviria</taxon>
        <taxon>Heunggongvirae</taxon>
        <taxon>Uroviricota</taxon>
        <taxon>Caudoviricetes</taxon>
        <taxon>Drexlerviridae</taxon>
        <taxon>Rogunavirinae</taxon>
        <taxon>Lindendrivevirus</taxon>
        <taxon>Lindendrivevirus EB49</taxon>
    </lineage>
</organism>
<dbReference type="EMBL" id="JF770475">
    <property type="protein sequence ID" value="AEI91213.1"/>
    <property type="molecule type" value="Genomic_DNA"/>
</dbReference>